<reference evidence="2" key="1">
    <citation type="submission" date="2017-05" db="EMBL/GenBank/DDBJ databases">
        <authorList>
            <person name="QRISCLOUD D."/>
        </authorList>
    </citation>
    <scope>NUCLEOTIDE SEQUENCE</scope>
</reference>
<proteinExistence type="predicted"/>
<organism evidence="2">
    <name type="scientific">Liphistius thaleban</name>
    <dbReference type="NCBI Taxonomy" id="1905330"/>
    <lineage>
        <taxon>Eukaryota</taxon>
        <taxon>Metazoa</taxon>
        <taxon>Ecdysozoa</taxon>
        <taxon>Arthropoda</taxon>
        <taxon>Chelicerata</taxon>
        <taxon>Arachnida</taxon>
        <taxon>Araneae</taxon>
        <taxon>Mesothelae</taxon>
        <taxon>Liphistiidae</taxon>
        <taxon>Liphistius</taxon>
    </lineage>
</organism>
<name>A0A4Q8K305_9ARAC</name>
<protein>
    <submittedName>
        <fullName evidence="2">U58-Liphistoxin-Lth1a_1</fullName>
    </submittedName>
</protein>
<dbReference type="AlphaFoldDB" id="A0A4Q8K305"/>
<sequence length="127" mass="14278">MIMEKFPFVVMLFVICAPSSGENQLGKKTKTFRSQDSLEKHPQHGMLLLSGDALSESSPLSETVSWSVFEKNRFRRQVANIRDPYHSGIPIPFPLLVSVTCQPPPGSRCCEGYAYDEAATRCRQLRT</sequence>
<accession>A0A4Q8K305</accession>
<evidence type="ECO:0000313" key="2">
    <source>
        <dbReference type="EMBL" id="SNX33943.1"/>
    </source>
</evidence>
<evidence type="ECO:0000256" key="1">
    <source>
        <dbReference type="SAM" id="SignalP"/>
    </source>
</evidence>
<keyword evidence="1" id="KW-0732">Signal</keyword>
<reference evidence="2" key="2">
    <citation type="submission" date="2019-05" db="EMBL/GenBank/DDBJ databases">
        <title>Unravelling the molecular evolution of spider venoms.</title>
        <authorList>
            <person name="Pineda S."/>
        </authorList>
    </citation>
    <scope>NUCLEOTIDE SEQUENCE</scope>
</reference>
<dbReference type="EMBL" id="HAHM01000111">
    <property type="protein sequence ID" value="SNX33943.1"/>
    <property type="molecule type" value="Transcribed_RNA"/>
</dbReference>
<feature type="signal peptide" evidence="1">
    <location>
        <begin position="1"/>
        <end position="21"/>
    </location>
</feature>
<feature type="chain" id="PRO_5020285017" evidence="1">
    <location>
        <begin position="22"/>
        <end position="127"/>
    </location>
</feature>